<keyword evidence="1" id="KW-1133">Transmembrane helix</keyword>
<gene>
    <name evidence="2" type="ORF">So717_19910</name>
</gene>
<dbReference type="InterPro" id="IPR047784">
    <property type="entry name" value="TrgA"/>
</dbReference>
<evidence type="ECO:0008006" key="4">
    <source>
        <dbReference type="Google" id="ProtNLM"/>
    </source>
</evidence>
<keyword evidence="1" id="KW-0812">Transmembrane</keyword>
<keyword evidence="3" id="KW-1185">Reference proteome</keyword>
<dbReference type="Proteomes" id="UP000436522">
    <property type="component" value="Unassembled WGS sequence"/>
</dbReference>
<proteinExistence type="predicted"/>
<protein>
    <recommendedName>
        <fullName evidence="4">Tellurium resistance protein</fullName>
    </recommendedName>
</protein>
<dbReference type="NCBIfam" id="NF033773">
    <property type="entry name" value="tellur_TrgA"/>
    <property type="match status" value="1"/>
</dbReference>
<feature type="transmembrane region" description="Helical" evidence="1">
    <location>
        <begin position="114"/>
        <end position="137"/>
    </location>
</feature>
<reference evidence="2 3" key="1">
    <citation type="submission" date="2019-12" db="EMBL/GenBank/DDBJ databases">
        <title>Roseobacter cerasinus sp. nov., isolated from seawater around aquaculture.</title>
        <authorList>
            <person name="Muramatsu S."/>
            <person name="Takabe Y."/>
            <person name="Mori K."/>
            <person name="Takaichi S."/>
            <person name="Hanada S."/>
        </authorList>
    </citation>
    <scope>NUCLEOTIDE SEQUENCE [LARGE SCALE GENOMIC DNA]</scope>
    <source>
        <strain evidence="2 3">AI77</strain>
    </source>
</reference>
<dbReference type="AlphaFoldDB" id="A0A640VP82"/>
<organism evidence="2 3">
    <name type="scientific">Roseobacter cerasinus</name>
    <dbReference type="NCBI Taxonomy" id="2602289"/>
    <lineage>
        <taxon>Bacteria</taxon>
        <taxon>Pseudomonadati</taxon>
        <taxon>Pseudomonadota</taxon>
        <taxon>Alphaproteobacteria</taxon>
        <taxon>Rhodobacterales</taxon>
        <taxon>Roseobacteraceae</taxon>
        <taxon>Roseobacter</taxon>
    </lineage>
</organism>
<evidence type="ECO:0000256" key="1">
    <source>
        <dbReference type="SAM" id="Phobius"/>
    </source>
</evidence>
<evidence type="ECO:0000313" key="2">
    <source>
        <dbReference type="EMBL" id="GFE50238.1"/>
    </source>
</evidence>
<name>A0A640VP82_9RHOB</name>
<dbReference type="OrthoDB" id="7869508at2"/>
<dbReference type="EMBL" id="BLIV01000003">
    <property type="protein sequence ID" value="GFE50238.1"/>
    <property type="molecule type" value="Genomic_DNA"/>
</dbReference>
<accession>A0A640VP82</accession>
<sequence>MPNAARLVAALCVGGLALIVSVQVMGLMPDSADFGYFTYVNGLIGLCVGWIVVGKRAGRGLAAAINNGLSGVLMLLLWALFVHACVEMVDRALANRYGDVFQAIVAVLKLMAEYGLVLLDTLAIATLIAGGLVSGLLTEYAWRSGR</sequence>
<comment type="caution">
    <text evidence="2">The sequence shown here is derived from an EMBL/GenBank/DDBJ whole genome shotgun (WGS) entry which is preliminary data.</text>
</comment>
<evidence type="ECO:0000313" key="3">
    <source>
        <dbReference type="Proteomes" id="UP000436522"/>
    </source>
</evidence>
<keyword evidence="1" id="KW-0472">Membrane</keyword>
<feature type="transmembrane region" description="Helical" evidence="1">
    <location>
        <begin position="36"/>
        <end position="53"/>
    </location>
</feature>
<dbReference type="RefSeq" id="WP_159976758.1">
    <property type="nucleotide sequence ID" value="NZ_BLIV01000003.1"/>
</dbReference>
<feature type="transmembrane region" description="Helical" evidence="1">
    <location>
        <begin position="60"/>
        <end position="81"/>
    </location>
</feature>